<evidence type="ECO:0000256" key="8">
    <source>
        <dbReference type="SAM" id="Phobius"/>
    </source>
</evidence>
<keyword evidence="7 8" id="KW-0472">Membrane</keyword>
<comment type="caution">
    <text evidence="9">The sequence shown here is derived from an EMBL/GenBank/DDBJ whole genome shotgun (WGS) entry which is preliminary data.</text>
</comment>
<evidence type="ECO:0000313" key="10">
    <source>
        <dbReference type="Proteomes" id="UP001141806"/>
    </source>
</evidence>
<proteinExistence type="inferred from homology"/>
<evidence type="ECO:0000256" key="6">
    <source>
        <dbReference type="ARBA" id="ARBA00023065"/>
    </source>
</evidence>
<keyword evidence="10" id="KW-1185">Reference proteome</keyword>
<evidence type="ECO:0000256" key="2">
    <source>
        <dbReference type="ARBA" id="ARBA00009965"/>
    </source>
</evidence>
<reference evidence="9" key="1">
    <citation type="journal article" date="2023" name="Plant J.">
        <title>The genome of the king protea, Protea cynaroides.</title>
        <authorList>
            <person name="Chang J."/>
            <person name="Duong T.A."/>
            <person name="Schoeman C."/>
            <person name="Ma X."/>
            <person name="Roodt D."/>
            <person name="Barker N."/>
            <person name="Li Z."/>
            <person name="Van de Peer Y."/>
            <person name="Mizrachi E."/>
        </authorList>
    </citation>
    <scope>NUCLEOTIDE SEQUENCE</scope>
    <source>
        <tissue evidence="9">Young leaves</tissue>
    </source>
</reference>
<dbReference type="GO" id="GO:0005886">
    <property type="term" value="C:plasma membrane"/>
    <property type="evidence" value="ECO:0007669"/>
    <property type="project" value="TreeGrafter"/>
</dbReference>
<dbReference type="GO" id="GO:0015086">
    <property type="term" value="F:cadmium ion transmembrane transporter activity"/>
    <property type="evidence" value="ECO:0007669"/>
    <property type="project" value="TreeGrafter"/>
</dbReference>
<keyword evidence="6" id="KW-0406">Ion transport</keyword>
<comment type="subcellular location">
    <subcellularLocation>
        <location evidence="1">Membrane</location>
        <topology evidence="1">Multi-pass membrane protein</topology>
    </subcellularLocation>
</comment>
<dbReference type="OrthoDB" id="409173at2759"/>
<dbReference type="InterPro" id="IPR001046">
    <property type="entry name" value="NRAMP_fam"/>
</dbReference>
<dbReference type="Proteomes" id="UP001141806">
    <property type="component" value="Unassembled WGS sequence"/>
</dbReference>
<dbReference type="PANTHER" id="PTHR11706:SF77">
    <property type="entry name" value="METAL TRANSPORTER NRAMP5"/>
    <property type="match status" value="1"/>
</dbReference>
<keyword evidence="3" id="KW-0813">Transport</keyword>
<feature type="transmembrane region" description="Helical" evidence="8">
    <location>
        <begin position="55"/>
        <end position="73"/>
    </location>
</feature>
<dbReference type="GO" id="GO:0005384">
    <property type="term" value="F:manganese ion transmembrane transporter activity"/>
    <property type="evidence" value="ECO:0007669"/>
    <property type="project" value="TreeGrafter"/>
</dbReference>
<keyword evidence="4 8" id="KW-0812">Transmembrane</keyword>
<feature type="transmembrane region" description="Helical" evidence="8">
    <location>
        <begin position="144"/>
        <end position="164"/>
    </location>
</feature>
<feature type="transmembrane region" description="Helical" evidence="8">
    <location>
        <begin position="21"/>
        <end position="43"/>
    </location>
</feature>
<dbReference type="GO" id="GO:0034755">
    <property type="term" value="P:iron ion transmembrane transport"/>
    <property type="evidence" value="ECO:0007669"/>
    <property type="project" value="TreeGrafter"/>
</dbReference>
<sequence length="202" mass="22744">MVDRHNLYLHSALVLTRRYHHLLAASMYFLIESGFAFFIAFLINVAVVSVTGTNVLGKSSSIIYAIALLACGQSSTVTGTYAGQFIMQMILSFELPFLSFPLLKFSSNNLLGSGVMHHWNQRLLLDYRVCRLANPQHLPKVSNVFIGIFVFPIMALYISLVNYLTFRKDTAVTFIDAPKLDHNIQTQMEKGFDVALRCLCIQ</sequence>
<evidence type="ECO:0000256" key="4">
    <source>
        <dbReference type="ARBA" id="ARBA00022692"/>
    </source>
</evidence>
<accession>A0A9Q0K7S0</accession>
<evidence type="ECO:0000256" key="5">
    <source>
        <dbReference type="ARBA" id="ARBA00022989"/>
    </source>
</evidence>
<dbReference type="Pfam" id="PF01566">
    <property type="entry name" value="Nramp"/>
    <property type="match status" value="1"/>
</dbReference>
<dbReference type="PANTHER" id="PTHR11706">
    <property type="entry name" value="SOLUTE CARRIER PROTEIN FAMILY 11 MEMBER"/>
    <property type="match status" value="1"/>
</dbReference>
<evidence type="ECO:0000313" key="9">
    <source>
        <dbReference type="EMBL" id="KAJ4965454.1"/>
    </source>
</evidence>
<name>A0A9Q0K7S0_9MAGN</name>
<evidence type="ECO:0000256" key="7">
    <source>
        <dbReference type="ARBA" id="ARBA00023136"/>
    </source>
</evidence>
<evidence type="ECO:0000256" key="3">
    <source>
        <dbReference type="ARBA" id="ARBA00022448"/>
    </source>
</evidence>
<evidence type="ECO:0000256" key="1">
    <source>
        <dbReference type="ARBA" id="ARBA00004141"/>
    </source>
</evidence>
<protein>
    <submittedName>
        <fullName evidence="9">Uncharacterized protein</fullName>
    </submittedName>
</protein>
<dbReference type="EMBL" id="JAMYWD010000007">
    <property type="protein sequence ID" value="KAJ4965454.1"/>
    <property type="molecule type" value="Genomic_DNA"/>
</dbReference>
<dbReference type="AlphaFoldDB" id="A0A9Q0K7S0"/>
<keyword evidence="5 8" id="KW-1133">Transmembrane helix</keyword>
<comment type="similarity">
    <text evidence="2">Belongs to the NRAMP (TC 2.A.55) family.</text>
</comment>
<organism evidence="9 10">
    <name type="scientific">Protea cynaroides</name>
    <dbReference type="NCBI Taxonomy" id="273540"/>
    <lineage>
        <taxon>Eukaryota</taxon>
        <taxon>Viridiplantae</taxon>
        <taxon>Streptophyta</taxon>
        <taxon>Embryophyta</taxon>
        <taxon>Tracheophyta</taxon>
        <taxon>Spermatophyta</taxon>
        <taxon>Magnoliopsida</taxon>
        <taxon>Proteales</taxon>
        <taxon>Proteaceae</taxon>
        <taxon>Protea</taxon>
    </lineage>
</organism>
<gene>
    <name evidence="9" type="ORF">NE237_017303</name>
</gene>